<dbReference type="Pfam" id="PF13229">
    <property type="entry name" value="Beta_helix"/>
    <property type="match status" value="1"/>
</dbReference>
<dbReference type="SMART" id="SM00710">
    <property type="entry name" value="PbH1"/>
    <property type="match status" value="6"/>
</dbReference>
<dbReference type="Gene3D" id="2.160.20.10">
    <property type="entry name" value="Single-stranded right-handed beta-helix, Pectin lyase-like"/>
    <property type="match status" value="2"/>
</dbReference>
<dbReference type="EMBL" id="CP042425">
    <property type="protein sequence ID" value="QEL14532.1"/>
    <property type="molecule type" value="Genomic_DNA"/>
</dbReference>
<dbReference type="SUPFAM" id="SSF51126">
    <property type="entry name" value="Pectin lyase-like"/>
    <property type="match status" value="1"/>
</dbReference>
<evidence type="ECO:0000313" key="2">
    <source>
        <dbReference type="EMBL" id="QEL14532.1"/>
    </source>
</evidence>
<dbReference type="RefSeq" id="WP_149109419.1">
    <property type="nucleotide sequence ID" value="NZ_CP042425.1"/>
</dbReference>
<dbReference type="AlphaFoldDB" id="A0A5C1A9P4"/>
<reference evidence="3" key="1">
    <citation type="submission" date="2019-08" db="EMBL/GenBank/DDBJ databases">
        <title>Limnoglobus roseus gen. nov., sp. nov., a novel freshwater planctomycete with a giant genome from the family Gemmataceae.</title>
        <authorList>
            <person name="Kulichevskaya I.S."/>
            <person name="Naumoff D.G."/>
            <person name="Miroshnikov K."/>
            <person name="Ivanova A."/>
            <person name="Philippov D.A."/>
            <person name="Hakobyan A."/>
            <person name="Rijpstra I.C."/>
            <person name="Sinninghe Damste J.S."/>
            <person name="Liesack W."/>
            <person name="Dedysh S.N."/>
        </authorList>
    </citation>
    <scope>NUCLEOTIDE SEQUENCE [LARGE SCALE GENOMIC DNA]</scope>
    <source>
        <strain evidence="3">PX52</strain>
    </source>
</reference>
<dbReference type="InterPro" id="IPR039448">
    <property type="entry name" value="Beta_helix"/>
</dbReference>
<dbReference type="InterPro" id="IPR006626">
    <property type="entry name" value="PbH1"/>
</dbReference>
<evidence type="ECO:0000259" key="1">
    <source>
        <dbReference type="Pfam" id="PF13229"/>
    </source>
</evidence>
<dbReference type="SUPFAM" id="SSF69318">
    <property type="entry name" value="Integrin alpha N-terminal domain"/>
    <property type="match status" value="1"/>
</dbReference>
<accession>A0A5C1A9P4</accession>
<evidence type="ECO:0000313" key="3">
    <source>
        <dbReference type="Proteomes" id="UP000324974"/>
    </source>
</evidence>
<gene>
    <name evidence="2" type="ORF">PX52LOC_01422</name>
</gene>
<dbReference type="KEGG" id="lrs:PX52LOC_01422"/>
<dbReference type="Proteomes" id="UP000324974">
    <property type="component" value="Chromosome"/>
</dbReference>
<protein>
    <recommendedName>
        <fullName evidence="1">Right handed beta helix domain-containing protein</fullName>
    </recommendedName>
</protein>
<name>A0A5C1A9P4_9BACT</name>
<dbReference type="Gene3D" id="2.130.10.130">
    <property type="entry name" value="Integrin alpha, N-terminal"/>
    <property type="match status" value="1"/>
</dbReference>
<dbReference type="InterPro" id="IPR011050">
    <property type="entry name" value="Pectin_lyase_fold/virulence"/>
</dbReference>
<feature type="domain" description="Right handed beta helix" evidence="1">
    <location>
        <begin position="226"/>
        <end position="383"/>
    </location>
</feature>
<dbReference type="OrthoDB" id="344301at2"/>
<proteinExistence type="predicted"/>
<organism evidence="2 3">
    <name type="scientific">Limnoglobus roseus</name>
    <dbReference type="NCBI Taxonomy" id="2598579"/>
    <lineage>
        <taxon>Bacteria</taxon>
        <taxon>Pseudomonadati</taxon>
        <taxon>Planctomycetota</taxon>
        <taxon>Planctomycetia</taxon>
        <taxon>Gemmatales</taxon>
        <taxon>Gemmataceae</taxon>
        <taxon>Limnoglobus</taxon>
    </lineage>
</organism>
<dbReference type="InterPro" id="IPR028994">
    <property type="entry name" value="Integrin_alpha_N"/>
</dbReference>
<keyword evidence="3" id="KW-1185">Reference proteome</keyword>
<sequence length="789" mass="77661">MRTHRRGTLSFIPLEDRTAPAVFTVTTTADNGNNVTPTVGSLRAAIVAANAAAGADTINFAIAGGGVQTILPSTQMVAITDPVTIDGTTQTGYSGTPVIRISGANAAAGSDGLVLLNHTGSTIKGLNIAGFGGGVGIRINGGGQHLVQNNLIGTNQTGTAAEANGVGIVVTGASVQNVIGGGQDKRNIISGNTNQGILLNSASSQNTITSNFIGVALNGATPLANGGDGILISAGAAFTTVGGTAAGGGNIIASNGGAGVHVTDPATAGTQIQGNRIGLDFAGTASPNGGDGVRVENAAGTAPVSGLAFPTTNTTISSNTIRSNKGNGVSVLDTSRYVRILSNTISNNGGLGISVDATANDGLAAPVLTNLQTDSNNGITVTGTIVGRTNTAYVVSIYGNSTADASGFGEGETAITTVTVTTDAGGNATFTVKISAGLSTPFVSATATASTAGDTSAFAATQARPSAGLDASIAFVAAGSGAPTVAFVNQVGGTVSSINVFDASFTGGVRVAAADFNADGIPEVIAGTGPGTTTLVRVIDPVTQKQLFSVQPFEAAFTGGVYVSAGDVTGDGVPDVIISPDEGGGPRVRVFSGKDFSLVADFFGIADPNFRGGARTAVGDVNKDGTGDLVVAAGFGGGPRVAVFNGKTVTSGTPTTLFNDFFAFEQTLRNGVFIAAGDINDDGFAEIIAGGGPGGGPRVLALNGQSLLSNQQVPAANFFAGDTATRGGIRVASRDLNADGNFEIITGDGPGAGGKLRVYTGSDFAQSATPDPRVEVDAFPSAAGGVFVG</sequence>
<dbReference type="InterPro" id="IPR012334">
    <property type="entry name" value="Pectin_lyas_fold"/>
</dbReference>